<gene>
    <name evidence="4" type="ORF">P2G67_03070</name>
</gene>
<dbReference type="Pfam" id="PF18821">
    <property type="entry name" value="LPD7"/>
    <property type="match status" value="1"/>
</dbReference>
<dbReference type="InterPro" id="IPR005094">
    <property type="entry name" value="Endonuclease_MobA/VirD2"/>
</dbReference>
<accession>A0ABT5YJC4</accession>
<dbReference type="RefSeq" id="WP_275819919.1">
    <property type="nucleotide sequence ID" value="NZ_JARHUD010000002.1"/>
</dbReference>
<keyword evidence="5" id="KW-1185">Reference proteome</keyword>
<name>A0ABT5YJC4_9PROT</name>
<feature type="region of interest" description="Disordered" evidence="1">
    <location>
        <begin position="401"/>
        <end position="444"/>
    </location>
</feature>
<dbReference type="Pfam" id="PF03432">
    <property type="entry name" value="Relaxase"/>
    <property type="match status" value="1"/>
</dbReference>
<dbReference type="EMBL" id="JARHUD010000002">
    <property type="protein sequence ID" value="MDF2094953.1"/>
    <property type="molecule type" value="Genomic_DNA"/>
</dbReference>
<feature type="domain" description="Large polyvalent protein-associated" evidence="3">
    <location>
        <begin position="341"/>
        <end position="407"/>
    </location>
</feature>
<comment type="caution">
    <text evidence="4">The sequence shown here is derived from an EMBL/GenBank/DDBJ whole genome shotgun (WGS) entry which is preliminary data.</text>
</comment>
<feature type="domain" description="MobA/VirD2-like nuclease" evidence="2">
    <location>
        <begin position="57"/>
        <end position="145"/>
    </location>
</feature>
<sequence>MIIKSTRIRAESGPKAVATHVLRGKDNERVTRLSGAEPLLADAVADARAWQRRYALRHFSVNPDAPLERREAVAVFQALAEEFGFDLERCLIVEHNKPRARDTGFGRHWHLLVPEVDPLTGHVLSSSHSYLRQEKIARRAELSFGHRLTRGRHNTAVVAALEAEGHPHPAQCLVEAGLTGGALAQAAYTTDQHQAAKRQGISLPEARAAVKVAWAASDSAETLKAALSEQSLAIAPGDKPGTWIITHSNGRILGALHRFAGVRKAAVSQRMKAGIYENRRATDVPPPKPQTRPAEGVLAHPLVGTAIGSRRQAEAVAARWHRLGCQAKARDTHVLVKGQDWRIADYGNQCILERAHPEAIALALAKARREWGGAVLASGSQAFLELAWLEAQRQDIRFSIKGEPDWQPPPHLLGQWRQEQEAAQQPPREPDPPQAASNQPKSGL</sequence>
<evidence type="ECO:0008006" key="6">
    <source>
        <dbReference type="Google" id="ProtNLM"/>
    </source>
</evidence>
<dbReference type="InterPro" id="IPR040677">
    <property type="entry name" value="LPD7"/>
</dbReference>
<proteinExistence type="predicted"/>
<evidence type="ECO:0000259" key="3">
    <source>
        <dbReference type="Pfam" id="PF18821"/>
    </source>
</evidence>
<dbReference type="Proteomes" id="UP001215503">
    <property type="component" value="Unassembled WGS sequence"/>
</dbReference>
<evidence type="ECO:0000313" key="4">
    <source>
        <dbReference type="EMBL" id="MDF2094953.1"/>
    </source>
</evidence>
<protein>
    <recommendedName>
        <fullName evidence="6">Relaxase</fullName>
    </recommendedName>
</protein>
<evidence type="ECO:0000256" key="1">
    <source>
        <dbReference type="SAM" id="MobiDB-lite"/>
    </source>
</evidence>
<organism evidence="4 5">
    <name type="scientific">Aquibaculum arenosum</name>
    <dbReference type="NCBI Taxonomy" id="3032591"/>
    <lineage>
        <taxon>Bacteria</taxon>
        <taxon>Pseudomonadati</taxon>
        <taxon>Pseudomonadota</taxon>
        <taxon>Alphaproteobacteria</taxon>
        <taxon>Rhodospirillales</taxon>
        <taxon>Rhodovibrionaceae</taxon>
        <taxon>Aquibaculum</taxon>
    </lineage>
</organism>
<reference evidence="4 5" key="1">
    <citation type="submission" date="2023-03" db="EMBL/GenBank/DDBJ databases">
        <title>Fodinicurvata sp. CAU 1616 isolated from sea sendiment.</title>
        <authorList>
            <person name="Kim W."/>
        </authorList>
    </citation>
    <scope>NUCLEOTIDE SEQUENCE [LARGE SCALE GENOMIC DNA]</scope>
    <source>
        <strain evidence="4 5">CAU 1616</strain>
    </source>
</reference>
<evidence type="ECO:0000259" key="2">
    <source>
        <dbReference type="Pfam" id="PF03432"/>
    </source>
</evidence>
<evidence type="ECO:0000313" key="5">
    <source>
        <dbReference type="Proteomes" id="UP001215503"/>
    </source>
</evidence>